<accession>A0A386ZM29</accession>
<protein>
    <submittedName>
        <fullName evidence="1">YbaB/EbfC family DNA-binding protein</fullName>
    </submittedName>
</protein>
<keyword evidence="1" id="KW-0238">DNA-binding</keyword>
<reference evidence="1 2" key="1">
    <citation type="submission" date="2018-09" db="EMBL/GenBank/DDBJ databases">
        <title>Nocardia yunnanensis sp. nov., an actinomycete isolated from a soil sample.</title>
        <authorList>
            <person name="Zhang J."/>
        </authorList>
    </citation>
    <scope>NUCLEOTIDE SEQUENCE [LARGE SCALE GENOMIC DNA]</scope>
    <source>
        <strain evidence="1 2">CFHS0054</strain>
    </source>
</reference>
<dbReference type="Gene3D" id="3.30.1310.10">
    <property type="entry name" value="Nucleoid-associated protein YbaB-like domain"/>
    <property type="match status" value="1"/>
</dbReference>
<dbReference type="GO" id="GO:0003677">
    <property type="term" value="F:DNA binding"/>
    <property type="evidence" value="ECO:0007669"/>
    <property type="project" value="UniProtKB-KW"/>
</dbReference>
<evidence type="ECO:0000313" key="2">
    <source>
        <dbReference type="Proteomes" id="UP000267164"/>
    </source>
</evidence>
<dbReference type="AlphaFoldDB" id="A0A386ZM29"/>
<sequence length="98" mass="9751">MNHDMDALIADVGEQLEALVLAADGLGKVAGHAASADRAITAAVAGDGTLTGLELAESVTAYPPQQVADAILATIAAATADAARQRAALLARLSESLT</sequence>
<dbReference type="KEGG" id="nyu:D7D52_35930"/>
<proteinExistence type="predicted"/>
<dbReference type="EMBL" id="CP032568">
    <property type="protein sequence ID" value="AYF78330.1"/>
    <property type="molecule type" value="Genomic_DNA"/>
</dbReference>
<dbReference type="RefSeq" id="WP_120743413.1">
    <property type="nucleotide sequence ID" value="NZ_CP032568.1"/>
</dbReference>
<organism evidence="1 2">
    <name type="scientific">Nocardia yunnanensis</name>
    <dbReference type="NCBI Taxonomy" id="2382165"/>
    <lineage>
        <taxon>Bacteria</taxon>
        <taxon>Bacillati</taxon>
        <taxon>Actinomycetota</taxon>
        <taxon>Actinomycetes</taxon>
        <taxon>Mycobacteriales</taxon>
        <taxon>Nocardiaceae</taxon>
        <taxon>Nocardia</taxon>
    </lineage>
</organism>
<dbReference type="Proteomes" id="UP000267164">
    <property type="component" value="Chromosome"/>
</dbReference>
<dbReference type="InterPro" id="IPR004401">
    <property type="entry name" value="YbaB/EbfC"/>
</dbReference>
<dbReference type="Pfam" id="PF02575">
    <property type="entry name" value="YbaB_DNA_bd"/>
    <property type="match status" value="1"/>
</dbReference>
<gene>
    <name evidence="1" type="ORF">D7D52_35930</name>
</gene>
<evidence type="ECO:0000313" key="1">
    <source>
        <dbReference type="EMBL" id="AYF78330.1"/>
    </source>
</evidence>
<dbReference type="InterPro" id="IPR036894">
    <property type="entry name" value="YbaB-like_sf"/>
</dbReference>
<dbReference type="OrthoDB" id="4575958at2"/>
<name>A0A386ZM29_9NOCA</name>
<keyword evidence="2" id="KW-1185">Reference proteome</keyword>